<dbReference type="PRINTS" id="PR00952">
    <property type="entry name" value="TYPE3IMQPROT"/>
</dbReference>
<proteinExistence type="inferred from homology"/>
<evidence type="ECO:0000256" key="7">
    <source>
        <dbReference type="ARBA" id="ARBA00023136"/>
    </source>
</evidence>
<dbReference type="GO" id="GO:0005886">
    <property type="term" value="C:plasma membrane"/>
    <property type="evidence" value="ECO:0007669"/>
    <property type="project" value="UniProtKB-SubCell"/>
</dbReference>
<dbReference type="RefSeq" id="WP_142714091.1">
    <property type="nucleotide sequence ID" value="NZ_FXTH01000006.1"/>
</dbReference>
<organism evidence="10 11">
    <name type="scientific">Fodinibius sediminis</name>
    <dbReference type="NCBI Taxonomy" id="1214077"/>
    <lineage>
        <taxon>Bacteria</taxon>
        <taxon>Pseudomonadati</taxon>
        <taxon>Balneolota</taxon>
        <taxon>Balneolia</taxon>
        <taxon>Balneolales</taxon>
        <taxon>Balneolaceae</taxon>
        <taxon>Fodinibius</taxon>
    </lineage>
</organism>
<dbReference type="OrthoDB" id="9806440at2"/>
<keyword evidence="11" id="KW-1185">Reference proteome</keyword>
<dbReference type="InterPro" id="IPR002191">
    <property type="entry name" value="Bac_export_3"/>
</dbReference>
<dbReference type="Pfam" id="PF01313">
    <property type="entry name" value="Bac_export_3"/>
    <property type="match status" value="1"/>
</dbReference>
<keyword evidence="4 9" id="KW-1003">Cell membrane</keyword>
<dbReference type="PANTHER" id="PTHR34040:SF2">
    <property type="entry name" value="FLAGELLAR BIOSYNTHETIC PROTEIN FLIQ"/>
    <property type="match status" value="1"/>
</dbReference>
<dbReference type="GO" id="GO:0009425">
    <property type="term" value="C:bacterial-type flagellum basal body"/>
    <property type="evidence" value="ECO:0007669"/>
    <property type="project" value="UniProtKB-SubCell"/>
</dbReference>
<dbReference type="PIRSF" id="PIRSF004669">
    <property type="entry name" value="FliQ"/>
    <property type="match status" value="1"/>
</dbReference>
<comment type="subcellular location">
    <subcellularLocation>
        <location evidence="1 9">Cell membrane</location>
        <topology evidence="1">Multi-pass membrane protein</topology>
    </subcellularLocation>
    <subcellularLocation>
        <location evidence="9">Bacterial flagellum basal body</location>
    </subcellularLocation>
</comment>
<evidence type="ECO:0000256" key="8">
    <source>
        <dbReference type="ARBA" id="ARBA00023143"/>
    </source>
</evidence>
<keyword evidence="5 9" id="KW-0812">Transmembrane</keyword>
<evidence type="ECO:0000313" key="11">
    <source>
        <dbReference type="Proteomes" id="UP000317593"/>
    </source>
</evidence>
<keyword evidence="10" id="KW-0282">Flagellum</keyword>
<evidence type="ECO:0000256" key="3">
    <source>
        <dbReference type="ARBA" id="ARBA00021718"/>
    </source>
</evidence>
<dbReference type="NCBIfam" id="TIGR01402">
    <property type="entry name" value="fliQ"/>
    <property type="match status" value="1"/>
</dbReference>
<dbReference type="PANTHER" id="PTHR34040">
    <property type="entry name" value="FLAGELLAR BIOSYNTHETIC PROTEIN FLIQ"/>
    <property type="match status" value="1"/>
</dbReference>
<evidence type="ECO:0000256" key="5">
    <source>
        <dbReference type="ARBA" id="ARBA00022692"/>
    </source>
</evidence>
<reference evidence="10 11" key="1">
    <citation type="submission" date="2017-05" db="EMBL/GenBank/DDBJ databases">
        <authorList>
            <person name="Varghese N."/>
            <person name="Submissions S."/>
        </authorList>
    </citation>
    <scope>NUCLEOTIDE SEQUENCE [LARGE SCALE GENOMIC DNA]</scope>
    <source>
        <strain evidence="10 11">DSM 21194</strain>
    </source>
</reference>
<evidence type="ECO:0000256" key="2">
    <source>
        <dbReference type="ARBA" id="ARBA00006156"/>
    </source>
</evidence>
<dbReference type="AlphaFoldDB" id="A0A521CIH4"/>
<evidence type="ECO:0000256" key="1">
    <source>
        <dbReference type="ARBA" id="ARBA00004651"/>
    </source>
</evidence>
<keyword evidence="10" id="KW-0969">Cilium</keyword>
<keyword evidence="7 9" id="KW-0472">Membrane</keyword>
<comment type="similarity">
    <text evidence="2 9">Belongs to the FliQ/MopD/SpaQ family.</text>
</comment>
<dbReference type="EMBL" id="FXTH01000006">
    <property type="protein sequence ID" value="SMO59224.1"/>
    <property type="molecule type" value="Genomic_DNA"/>
</dbReference>
<feature type="transmembrane region" description="Helical" evidence="9">
    <location>
        <begin position="51"/>
        <end position="70"/>
    </location>
</feature>
<keyword evidence="10" id="KW-0966">Cell projection</keyword>
<keyword evidence="6 9" id="KW-1133">Transmembrane helix</keyword>
<keyword evidence="8 9" id="KW-0975">Bacterial flagellum</keyword>
<evidence type="ECO:0000256" key="6">
    <source>
        <dbReference type="ARBA" id="ARBA00022989"/>
    </source>
</evidence>
<evidence type="ECO:0000256" key="9">
    <source>
        <dbReference type="RuleBase" id="RU364090"/>
    </source>
</evidence>
<gene>
    <name evidence="9" type="primary">fliQ</name>
    <name evidence="10" type="ORF">SAMN06265218_10698</name>
</gene>
<dbReference type="Proteomes" id="UP000317593">
    <property type="component" value="Unassembled WGS sequence"/>
</dbReference>
<dbReference type="GO" id="GO:0009306">
    <property type="term" value="P:protein secretion"/>
    <property type="evidence" value="ECO:0007669"/>
    <property type="project" value="InterPro"/>
</dbReference>
<comment type="function">
    <text evidence="9">Role in flagellar biosynthesis.</text>
</comment>
<sequence>MNTEVGLYWIQQALTAIVALAGPLLLGALIVGLIIAVFQAVTTIQEMTLTYIPKMVVVAVILFFLSGFMLEYAIDFTERIFAFIATVNQ</sequence>
<dbReference type="GO" id="GO:0044780">
    <property type="term" value="P:bacterial-type flagellum assembly"/>
    <property type="evidence" value="ECO:0007669"/>
    <property type="project" value="InterPro"/>
</dbReference>
<name>A0A521CIH4_9BACT</name>
<evidence type="ECO:0000313" key="10">
    <source>
        <dbReference type="EMBL" id="SMO59224.1"/>
    </source>
</evidence>
<feature type="transmembrane region" description="Helical" evidence="9">
    <location>
        <begin position="12"/>
        <end position="39"/>
    </location>
</feature>
<dbReference type="InterPro" id="IPR006305">
    <property type="entry name" value="FliQ"/>
</dbReference>
<evidence type="ECO:0000256" key="4">
    <source>
        <dbReference type="ARBA" id="ARBA00022475"/>
    </source>
</evidence>
<accession>A0A521CIH4</accession>
<protein>
    <recommendedName>
        <fullName evidence="3 9">Flagellar biosynthetic protein FliQ</fullName>
    </recommendedName>
</protein>